<organism evidence="1 2">
    <name type="scientific">Bifidobacterium callitrichos</name>
    <dbReference type="NCBI Taxonomy" id="762209"/>
    <lineage>
        <taxon>Bacteria</taxon>
        <taxon>Bacillati</taxon>
        <taxon>Actinomycetota</taxon>
        <taxon>Actinomycetes</taxon>
        <taxon>Bifidobacteriales</taxon>
        <taxon>Bifidobacteriaceae</taxon>
        <taxon>Bifidobacterium</taxon>
    </lineage>
</organism>
<sequence>MGLRDCVDLLVSERGRLVLTITPIREGANVNVESAMAARTERSDGQTAALESVEIVPVRRSVLRRS</sequence>
<gene>
    <name evidence="1" type="ORF">EMB92_10390</name>
</gene>
<protein>
    <submittedName>
        <fullName evidence="1">Uncharacterized protein</fullName>
    </submittedName>
</protein>
<evidence type="ECO:0000313" key="1">
    <source>
        <dbReference type="EMBL" id="KAA8815559.1"/>
    </source>
</evidence>
<dbReference type="AlphaFoldDB" id="A0A5M9ZAM2"/>
<accession>A0A5M9ZAM2</accession>
<dbReference type="EMBL" id="RZJP01000004">
    <property type="protein sequence ID" value="KAA8815559.1"/>
    <property type="molecule type" value="Genomic_DNA"/>
</dbReference>
<dbReference type="Proteomes" id="UP000326060">
    <property type="component" value="Unassembled WGS sequence"/>
</dbReference>
<proteinExistence type="predicted"/>
<comment type="caution">
    <text evidence="1">The sequence shown here is derived from an EMBL/GenBank/DDBJ whole genome shotgun (WGS) entry which is preliminary data.</text>
</comment>
<name>A0A5M9ZAM2_9BIFI</name>
<evidence type="ECO:0000313" key="2">
    <source>
        <dbReference type="Proteomes" id="UP000326060"/>
    </source>
</evidence>
<reference evidence="1 2" key="1">
    <citation type="journal article" date="2019" name="Syst. Appl. Microbiol.">
        <title>Characterization of Bifidobacterium species in feaces of the Egyptian fruit bat: Description of B. vespertilionis sp. nov. and B. rousetti sp. nov.</title>
        <authorList>
            <person name="Modesto M."/>
            <person name="Satti M."/>
            <person name="Watanabe K."/>
            <person name="Puglisi E."/>
            <person name="Morelli L."/>
            <person name="Huang C.-H."/>
            <person name="Liou J.-S."/>
            <person name="Miyashita M."/>
            <person name="Tamura T."/>
            <person name="Saito S."/>
            <person name="Mori K."/>
            <person name="Huang L."/>
            <person name="Sciavilla P."/>
            <person name="Sandri C."/>
            <person name="Spiezio C."/>
            <person name="Vitali F."/>
            <person name="Cavalieri D."/>
            <person name="Perpetuini G."/>
            <person name="Tofalo R."/>
            <person name="Bonetti A."/>
            <person name="Arita M."/>
            <person name="Mattarelli P."/>
        </authorList>
    </citation>
    <scope>NUCLEOTIDE SEQUENCE [LARGE SCALE GENOMIC DNA]</scope>
    <source>
        <strain evidence="1 2">RST27</strain>
    </source>
</reference>